<dbReference type="Gene3D" id="3.40.50.300">
    <property type="entry name" value="P-loop containing nucleotide triphosphate hydrolases"/>
    <property type="match status" value="1"/>
</dbReference>
<dbReference type="Proteomes" id="UP001168821">
    <property type="component" value="Unassembled WGS sequence"/>
</dbReference>
<sequence length="763" mass="89387">MEPTYRKRIGTTKKIDTDDENCGHQYEKWNVLNIVLNLLINTEIKNFYISLNNDDFTVCNFDDIVIEVHENNCQNTYALQLKYRNKNDCLSVDQFGRADGDYSIIKHLRAFQNLKTLVNGIILYTNQKIQKNDKSSFQLKDTDFCISVNKINKKESNYLTKVLGKHTLYKFRMIVDDNQDIISVLPYRKFLDSFFLLTKKEDLDKLKKCVKRIFSEKFCDNDKQFDEYAKIIMEWYKETGNQVPKLSKKWMQLALALNILSNKIQDLDFNYRSKIISDLSNPSISENERQVLISSLQDYEKDNRRENLRKAISLFTISVFEVNSYCKLKQLWYDARSKLSTYEFNKIIHHYGINSDHVSNVSQIDSRTASQLLWLKENDCPLIVFEDESVYKAISLCPDKKFVLLGKGSFNGNLKIFRSLADVTMEKSTYNGITNNFFCSIQGKKEKDWAYLKAIKTDDLLKMVDTPYLIGGTLEKFAHAYTERYLYQDSVSLEFLNNNSSDTLIIVDTDGDDITRLRSTLKTHTFVDVKDIYCAKSPPQRNDFSKTVFFSATKCTYSQFRQIRGKNRVTNCHQFRLENNQLKWIRSIGDRVGDLKPYLRPDFYKTEEKALWLKPENNVNIIIGDANAGKTQLMKNFKNHCLNEFWTVIFSFEKIKSFLEYLRTSGETTSLSKLDRFLLENTFGCFSKSDTIFFESFLKEHNVICVWDGLDKLLDEELEKIVKIIDDVSTKRVQWITSRGRLRGYLEDRFKVFSLKLHDDLST</sequence>
<organism evidence="1 2">
    <name type="scientific">Zophobas morio</name>
    <dbReference type="NCBI Taxonomy" id="2755281"/>
    <lineage>
        <taxon>Eukaryota</taxon>
        <taxon>Metazoa</taxon>
        <taxon>Ecdysozoa</taxon>
        <taxon>Arthropoda</taxon>
        <taxon>Hexapoda</taxon>
        <taxon>Insecta</taxon>
        <taxon>Pterygota</taxon>
        <taxon>Neoptera</taxon>
        <taxon>Endopterygota</taxon>
        <taxon>Coleoptera</taxon>
        <taxon>Polyphaga</taxon>
        <taxon>Cucujiformia</taxon>
        <taxon>Tenebrionidae</taxon>
        <taxon>Zophobas</taxon>
    </lineage>
</organism>
<evidence type="ECO:0008006" key="3">
    <source>
        <dbReference type="Google" id="ProtNLM"/>
    </source>
</evidence>
<comment type="caution">
    <text evidence="1">The sequence shown here is derived from an EMBL/GenBank/DDBJ whole genome shotgun (WGS) entry which is preliminary data.</text>
</comment>
<accession>A0AA38M8W8</accession>
<reference evidence="1" key="1">
    <citation type="journal article" date="2023" name="G3 (Bethesda)">
        <title>Whole genome assemblies of Zophobas morio and Tenebrio molitor.</title>
        <authorList>
            <person name="Kaur S."/>
            <person name="Stinson S.A."/>
            <person name="diCenzo G.C."/>
        </authorList>
    </citation>
    <scope>NUCLEOTIDE SEQUENCE</scope>
    <source>
        <strain evidence="1">QUZm001</strain>
    </source>
</reference>
<gene>
    <name evidence="1" type="ORF">Zmor_024659</name>
</gene>
<name>A0AA38M8W8_9CUCU</name>
<evidence type="ECO:0000313" key="2">
    <source>
        <dbReference type="Proteomes" id="UP001168821"/>
    </source>
</evidence>
<dbReference type="AlphaFoldDB" id="A0AA38M8W8"/>
<dbReference type="InterPro" id="IPR027417">
    <property type="entry name" value="P-loop_NTPase"/>
</dbReference>
<protein>
    <recommendedName>
        <fullName evidence="3">NACHT domain-containing protein</fullName>
    </recommendedName>
</protein>
<proteinExistence type="predicted"/>
<evidence type="ECO:0000313" key="1">
    <source>
        <dbReference type="EMBL" id="KAJ3647122.1"/>
    </source>
</evidence>
<keyword evidence="2" id="KW-1185">Reference proteome</keyword>
<dbReference type="EMBL" id="JALNTZ010000007">
    <property type="protein sequence ID" value="KAJ3647122.1"/>
    <property type="molecule type" value="Genomic_DNA"/>
</dbReference>
<dbReference type="SUPFAM" id="SSF52540">
    <property type="entry name" value="P-loop containing nucleoside triphosphate hydrolases"/>
    <property type="match status" value="1"/>
</dbReference>